<dbReference type="Proteomes" id="UP000828941">
    <property type="component" value="Chromosome 5"/>
</dbReference>
<keyword evidence="2" id="KW-1185">Reference proteome</keyword>
<organism evidence="1 2">
    <name type="scientific">Bauhinia variegata</name>
    <name type="common">Purple orchid tree</name>
    <name type="synonym">Phanera variegata</name>
    <dbReference type="NCBI Taxonomy" id="167791"/>
    <lineage>
        <taxon>Eukaryota</taxon>
        <taxon>Viridiplantae</taxon>
        <taxon>Streptophyta</taxon>
        <taxon>Embryophyta</taxon>
        <taxon>Tracheophyta</taxon>
        <taxon>Spermatophyta</taxon>
        <taxon>Magnoliopsida</taxon>
        <taxon>eudicotyledons</taxon>
        <taxon>Gunneridae</taxon>
        <taxon>Pentapetalae</taxon>
        <taxon>rosids</taxon>
        <taxon>fabids</taxon>
        <taxon>Fabales</taxon>
        <taxon>Fabaceae</taxon>
        <taxon>Cercidoideae</taxon>
        <taxon>Cercideae</taxon>
        <taxon>Bauhiniinae</taxon>
        <taxon>Bauhinia</taxon>
    </lineage>
</organism>
<protein>
    <submittedName>
        <fullName evidence="1">Uncharacterized protein</fullName>
    </submittedName>
</protein>
<evidence type="ECO:0000313" key="2">
    <source>
        <dbReference type="Proteomes" id="UP000828941"/>
    </source>
</evidence>
<name>A0ACB9PCC6_BAUVA</name>
<dbReference type="EMBL" id="CM039430">
    <property type="protein sequence ID" value="KAI4345996.1"/>
    <property type="molecule type" value="Genomic_DNA"/>
</dbReference>
<evidence type="ECO:0000313" key="1">
    <source>
        <dbReference type="EMBL" id="KAI4345996.1"/>
    </source>
</evidence>
<sequence length="416" mass="47348">MAESEQIRLIDLKLPAFDDKDARAYYRPDYSVLLRQPLLDSICRILKPTTSFVDAVLLDKKESENGVELETTNILELKSTLEEMDALVGGARFSIRALLERGKDKLIFYEDSMAIFSTIPDLKTLLRDDYFISPTLLMEKIAKDAVQCQFDKINFQEEQKFLTGFQLFLSWDARAINIIGCFVFKFLEFLGFLLLEPSQRIAELASSMEALKENPVSLVGSVLEPILDKLNNLIKLTLQVIEYISELNLLPETEYNKQDLLSRNAYWAILSVMACYIQITLLMENGEVTYELSPLISIINDILKDLKCQHENCKQQIDEMEVHLQDCIAHFEDAFSNTPLEMSELMKSFLYSRDGGASLIDGSTKSVVNLEVLKKKHAVFLVSDLDSPKSDPRWGKPFIHIGRRPEGGARIALPLQ</sequence>
<proteinExistence type="predicted"/>
<accession>A0ACB9PCC6</accession>
<gene>
    <name evidence="1" type="ORF">L6164_013079</name>
</gene>
<comment type="caution">
    <text evidence="1">The sequence shown here is derived from an EMBL/GenBank/DDBJ whole genome shotgun (WGS) entry which is preliminary data.</text>
</comment>
<reference evidence="1 2" key="1">
    <citation type="journal article" date="2022" name="DNA Res.">
        <title>Chromosomal-level genome assembly of the orchid tree Bauhinia variegata (Leguminosae; Cercidoideae) supports the allotetraploid origin hypothesis of Bauhinia.</title>
        <authorList>
            <person name="Zhong Y."/>
            <person name="Chen Y."/>
            <person name="Zheng D."/>
            <person name="Pang J."/>
            <person name="Liu Y."/>
            <person name="Luo S."/>
            <person name="Meng S."/>
            <person name="Qian L."/>
            <person name="Wei D."/>
            <person name="Dai S."/>
            <person name="Zhou R."/>
        </authorList>
    </citation>
    <scope>NUCLEOTIDE SEQUENCE [LARGE SCALE GENOMIC DNA]</scope>
    <source>
        <strain evidence="1">BV-YZ2020</strain>
    </source>
</reference>